<feature type="binding site" evidence="8">
    <location>
        <position position="445"/>
    </location>
    <ligand>
        <name>substrate</name>
    </ligand>
</feature>
<dbReference type="Gene3D" id="1.20.5.1300">
    <property type="match status" value="1"/>
</dbReference>
<feature type="binding site" evidence="7">
    <location>
        <position position="126"/>
    </location>
    <ligand>
        <name>NAD(+)</name>
        <dbReference type="ChEBI" id="CHEBI:57540"/>
    </ligand>
</feature>
<dbReference type="CDD" id="cd06572">
    <property type="entry name" value="Histidinol_dh"/>
    <property type="match status" value="1"/>
</dbReference>
<dbReference type="OrthoDB" id="9805269at2"/>
<evidence type="ECO:0000313" key="12">
    <source>
        <dbReference type="Proteomes" id="UP000182360"/>
    </source>
</evidence>
<dbReference type="InterPro" id="IPR012131">
    <property type="entry name" value="Hstdl_DH"/>
</dbReference>
<evidence type="ECO:0000313" key="11">
    <source>
        <dbReference type="EMBL" id="SEP68579.1"/>
    </source>
</evidence>
<dbReference type="InterPro" id="IPR001692">
    <property type="entry name" value="Histidinol_DH_CS"/>
</dbReference>
<dbReference type="EMBL" id="FOFU01000001">
    <property type="protein sequence ID" value="SEP68579.1"/>
    <property type="molecule type" value="Genomic_DNA"/>
</dbReference>
<feature type="active site" description="Proton acceptor" evidence="6">
    <location>
        <position position="348"/>
    </location>
</feature>
<dbReference type="AlphaFoldDB" id="A0A1H8ZVW9"/>
<dbReference type="Gene3D" id="3.40.50.1980">
    <property type="entry name" value="Nitrogenase molybdenum iron protein domain"/>
    <property type="match status" value="2"/>
</dbReference>
<evidence type="ECO:0000256" key="6">
    <source>
        <dbReference type="PIRSR" id="PIRSR000099-1"/>
    </source>
</evidence>
<dbReference type="NCBIfam" id="TIGR00069">
    <property type="entry name" value="hisD"/>
    <property type="match status" value="1"/>
</dbReference>
<feature type="binding site" evidence="8">
    <location>
        <position position="282"/>
    </location>
    <ligand>
        <name>substrate</name>
    </ligand>
</feature>
<evidence type="ECO:0000256" key="3">
    <source>
        <dbReference type="ARBA" id="ARBA00022833"/>
    </source>
</evidence>
<evidence type="ECO:0000256" key="5">
    <source>
        <dbReference type="PIRNR" id="PIRNR000099"/>
    </source>
</evidence>
<dbReference type="GO" id="GO:0046872">
    <property type="term" value="F:metal ion binding"/>
    <property type="evidence" value="ECO:0007669"/>
    <property type="project" value="UniProtKB-KW"/>
</dbReference>
<keyword evidence="12" id="KW-1185">Reference proteome</keyword>
<dbReference type="GO" id="GO:0051287">
    <property type="term" value="F:NAD binding"/>
    <property type="evidence" value="ECO:0007669"/>
    <property type="project" value="InterPro"/>
</dbReference>
<reference evidence="11 12" key="1">
    <citation type="submission" date="2016-10" db="EMBL/GenBank/DDBJ databases">
        <authorList>
            <person name="de Groot N.N."/>
        </authorList>
    </citation>
    <scope>NUCLEOTIDE SEQUENCE [LARGE SCALE GENOMIC DNA]</scope>
    <source>
        <strain evidence="11 12">B25</strain>
    </source>
</reference>
<dbReference type="GO" id="GO:0005829">
    <property type="term" value="C:cytosol"/>
    <property type="evidence" value="ECO:0007669"/>
    <property type="project" value="TreeGrafter"/>
</dbReference>
<accession>A0A1H8ZVW9</accession>
<dbReference type="eggNOG" id="COG0141">
    <property type="taxonomic scope" value="Bacteria"/>
</dbReference>
<sequence>MIQIQKYNDLEPEFFKGRSFGETNEVVTSVLEEVVKRGDAALRLYGQKFDVAVPGTFEVPQEELKAAAEKLRIEKRDVYDAIVYSHDLALRFAKLQKKSFKDFEEELEPGLFTGQKTIPVDTAGCYVPAGRFPLVSTVIMTVTPAVAAGVPNVIMCTPPRVHPDDKVAAGKTGSGIPGKAYVGGKPYADEGIMAAAYICGVNHLYAVGGSQAIGAMAFGTESIPKVDVIVGPGNKFVAAAKASVFGAVGIDFMAGPTEVMIIADKSANPEWVAADLLAQAEHDIVAQPVLVTDDMDFASKVSESIENQLETLTTKAIARQSIDTYGKIIIVDKIEDAVEIANMKAPEHLELAMDKGAVRDKIEKAVHNYGSLFVGHYSAEVLGDYAGGLNHTLPTSGAAHYTGGLSVRMFLKTVTTLRAEKGKPGTLKSTAAAGYLGDSEGLAGHARAARIRGEK</sequence>
<dbReference type="STRING" id="163.SAMN04487775_10875"/>
<gene>
    <name evidence="11" type="ORF">SAMN04487977_101112</name>
</gene>
<dbReference type="PROSITE" id="PS00611">
    <property type="entry name" value="HISOL_DEHYDROGENASE"/>
    <property type="match status" value="1"/>
</dbReference>
<evidence type="ECO:0000256" key="9">
    <source>
        <dbReference type="PIRSR" id="PIRSR000099-4"/>
    </source>
</evidence>
<dbReference type="InterPro" id="IPR022695">
    <property type="entry name" value="Histidinol_DH_monofunct"/>
</dbReference>
<dbReference type="Proteomes" id="UP000182360">
    <property type="component" value="Unassembled WGS sequence"/>
</dbReference>
<evidence type="ECO:0000256" key="8">
    <source>
        <dbReference type="PIRSR" id="PIRSR000099-3"/>
    </source>
</evidence>
<dbReference type="GO" id="GO:0000105">
    <property type="term" value="P:L-histidine biosynthetic process"/>
    <property type="evidence" value="ECO:0007669"/>
    <property type="project" value="InterPro"/>
</dbReference>
<comment type="similarity">
    <text evidence="1 5 10">Belongs to the histidinol dehydrogenase family.</text>
</comment>
<feature type="binding site" evidence="8">
    <location>
        <position position="348"/>
    </location>
    <ligand>
        <name>substrate</name>
    </ligand>
</feature>
<organism evidence="11 12">
    <name type="scientific">Treponema bryantii</name>
    <dbReference type="NCBI Taxonomy" id="163"/>
    <lineage>
        <taxon>Bacteria</taxon>
        <taxon>Pseudomonadati</taxon>
        <taxon>Spirochaetota</taxon>
        <taxon>Spirochaetia</taxon>
        <taxon>Spirochaetales</taxon>
        <taxon>Treponemataceae</taxon>
        <taxon>Treponema</taxon>
    </lineage>
</organism>
<keyword evidence="2 9" id="KW-0479">Metal-binding</keyword>
<evidence type="ECO:0000256" key="4">
    <source>
        <dbReference type="ARBA" id="ARBA00023002"/>
    </source>
</evidence>
<dbReference type="RefSeq" id="WP_074639920.1">
    <property type="nucleotide sequence ID" value="NZ_AP025286.1"/>
</dbReference>
<feature type="binding site" evidence="7">
    <location>
        <position position="234"/>
    </location>
    <ligand>
        <name>NAD(+)</name>
        <dbReference type="ChEBI" id="CHEBI:57540"/>
    </ligand>
</feature>
<dbReference type="PANTHER" id="PTHR21256">
    <property type="entry name" value="HISTIDINOL DEHYDROGENASE HDH"/>
    <property type="match status" value="1"/>
</dbReference>
<keyword evidence="3 9" id="KW-0862">Zinc</keyword>
<feature type="binding site" evidence="9">
    <location>
        <position position="445"/>
    </location>
    <ligand>
        <name>Zn(2+)</name>
        <dbReference type="ChEBI" id="CHEBI:29105"/>
    </ligand>
</feature>
<dbReference type="PRINTS" id="PR00083">
    <property type="entry name" value="HOLDHDRGNASE"/>
</dbReference>
<evidence type="ECO:0000256" key="1">
    <source>
        <dbReference type="ARBA" id="ARBA00010178"/>
    </source>
</evidence>
<feature type="binding site" evidence="8">
    <location>
        <position position="257"/>
    </location>
    <ligand>
        <name>substrate</name>
    </ligand>
</feature>
<dbReference type="PIRSF" id="PIRSF000099">
    <property type="entry name" value="Histidinol_dh"/>
    <property type="match status" value="1"/>
</dbReference>
<dbReference type="FunFam" id="3.40.50.1980:FF:000001">
    <property type="entry name" value="Histidinol dehydrogenase"/>
    <property type="match status" value="1"/>
</dbReference>
<keyword evidence="7" id="KW-0520">NAD</keyword>
<dbReference type="Pfam" id="PF00815">
    <property type="entry name" value="Histidinol_dh"/>
    <property type="match status" value="2"/>
</dbReference>
<feature type="binding site" evidence="9">
    <location>
        <position position="282"/>
    </location>
    <ligand>
        <name>Zn(2+)</name>
        <dbReference type="ChEBI" id="CHEBI:29105"/>
    </ligand>
</feature>
<protein>
    <submittedName>
        <fullName evidence="11">Histidinol dehydrogenase</fullName>
    </submittedName>
</protein>
<name>A0A1H8ZVW9_9SPIR</name>
<proteinExistence type="inferred from homology"/>
<evidence type="ECO:0000256" key="2">
    <source>
        <dbReference type="ARBA" id="ARBA00022723"/>
    </source>
</evidence>
<feature type="binding site" evidence="9">
    <location>
        <position position="384"/>
    </location>
    <ligand>
        <name>Zn(2+)</name>
        <dbReference type="ChEBI" id="CHEBI:29105"/>
    </ligand>
</feature>
<dbReference type="PANTHER" id="PTHR21256:SF2">
    <property type="entry name" value="HISTIDINE BIOSYNTHESIS TRIFUNCTIONAL PROTEIN"/>
    <property type="match status" value="1"/>
</dbReference>
<feature type="binding site" evidence="8">
    <location>
        <position position="279"/>
    </location>
    <ligand>
        <name>substrate</name>
    </ligand>
</feature>
<evidence type="ECO:0000256" key="10">
    <source>
        <dbReference type="RuleBase" id="RU004175"/>
    </source>
</evidence>
<dbReference type="InterPro" id="IPR016161">
    <property type="entry name" value="Ald_DH/histidinol_DH"/>
</dbReference>
<dbReference type="SUPFAM" id="SSF53720">
    <property type="entry name" value="ALDH-like"/>
    <property type="match status" value="1"/>
</dbReference>
<comment type="cofactor">
    <cofactor evidence="9">
        <name>Zn(2+)</name>
        <dbReference type="ChEBI" id="CHEBI:29105"/>
    </cofactor>
    <text evidence="9">Binds 1 zinc ion per subunit.</text>
</comment>
<dbReference type="GO" id="GO:0004399">
    <property type="term" value="F:histidinol dehydrogenase activity"/>
    <property type="evidence" value="ECO:0007669"/>
    <property type="project" value="InterPro"/>
</dbReference>
<feature type="binding site" evidence="8">
    <location>
        <position position="440"/>
    </location>
    <ligand>
        <name>substrate</name>
    </ligand>
</feature>
<feature type="binding site" evidence="9">
    <location>
        <position position="279"/>
    </location>
    <ligand>
        <name>Zn(2+)</name>
        <dbReference type="ChEBI" id="CHEBI:29105"/>
    </ligand>
</feature>
<feature type="binding site" evidence="8">
    <location>
        <position position="384"/>
    </location>
    <ligand>
        <name>substrate</name>
    </ligand>
</feature>
<evidence type="ECO:0000256" key="7">
    <source>
        <dbReference type="PIRSR" id="PIRSR000099-2"/>
    </source>
</evidence>
<feature type="active site" description="Proton acceptor" evidence="6">
    <location>
        <position position="347"/>
    </location>
</feature>
<feature type="binding site" evidence="7">
    <location>
        <position position="211"/>
    </location>
    <ligand>
        <name>NAD(+)</name>
        <dbReference type="ChEBI" id="CHEBI:57540"/>
    </ligand>
</feature>
<keyword evidence="4 5" id="KW-0560">Oxidoreductase</keyword>